<gene>
    <name evidence="1" type="ORF">APY09_01240</name>
</gene>
<dbReference type="Proteomes" id="UP000054686">
    <property type="component" value="Unassembled WGS sequence"/>
</dbReference>
<organism evidence="1 2">
    <name type="scientific">Schaalia odontolytica</name>
    <dbReference type="NCBI Taxonomy" id="1660"/>
    <lineage>
        <taxon>Bacteria</taxon>
        <taxon>Bacillati</taxon>
        <taxon>Actinomycetota</taxon>
        <taxon>Actinomycetes</taxon>
        <taxon>Actinomycetales</taxon>
        <taxon>Actinomycetaceae</taxon>
        <taxon>Schaalia</taxon>
    </lineage>
</organism>
<comment type="caution">
    <text evidence="1">The sequence shown here is derived from an EMBL/GenBank/DDBJ whole genome shotgun (WGS) entry which is preliminary data.</text>
</comment>
<evidence type="ECO:0000313" key="2">
    <source>
        <dbReference type="Proteomes" id="UP000054686"/>
    </source>
</evidence>
<dbReference type="EMBL" id="LLVT01000001">
    <property type="protein sequence ID" value="KSW13018.1"/>
    <property type="molecule type" value="Genomic_DNA"/>
</dbReference>
<reference evidence="1 2" key="1">
    <citation type="submission" date="2015-10" db="EMBL/GenBank/DDBJ databases">
        <title>Draft Genome of Actinomyces odontolyticus subsp. actinosynbacter strain XH001.</title>
        <authorList>
            <person name="Mclean J.S."/>
            <person name="He X."/>
        </authorList>
    </citation>
    <scope>NUCLEOTIDE SEQUENCE [LARGE SCALE GENOMIC DNA]</scope>
    <source>
        <strain evidence="1 2">XH001</strain>
    </source>
</reference>
<dbReference type="AlphaFoldDB" id="A0A0V8RYJ4"/>
<accession>A0A0V8RYJ4</accession>
<name>A0A0V8RYJ4_9ACTO</name>
<sequence length="87" mass="9193">MTISVRAVGMPASLVTFLPDVPPALIESIPGQVRDVEEIHDRPRAGEFFSGCACEPGKSIHRGDLHALALRVGLGGQPDVGRHPQGT</sequence>
<proteinExistence type="predicted"/>
<protein>
    <submittedName>
        <fullName evidence="1">Uncharacterized protein</fullName>
    </submittedName>
</protein>
<evidence type="ECO:0000313" key="1">
    <source>
        <dbReference type="EMBL" id="KSW13018.1"/>
    </source>
</evidence>